<accession>A0A1S1MWP7</accession>
<feature type="transmembrane region" description="Helical" evidence="9">
    <location>
        <begin position="869"/>
        <end position="887"/>
    </location>
</feature>
<keyword evidence="8 9" id="KW-0472">Membrane</keyword>
<keyword evidence="11" id="KW-1185">Reference proteome</keyword>
<dbReference type="NCBIfam" id="NF000282">
    <property type="entry name" value="RND_permease_1"/>
    <property type="match status" value="1"/>
</dbReference>
<dbReference type="AlphaFoldDB" id="A0A1S1MWP7"/>
<feature type="transmembrane region" description="Helical" evidence="9">
    <location>
        <begin position="441"/>
        <end position="461"/>
    </location>
</feature>
<dbReference type="Gene3D" id="3.30.70.1440">
    <property type="entry name" value="Multidrug efflux transporter AcrB pore domain"/>
    <property type="match status" value="1"/>
</dbReference>
<evidence type="ECO:0000256" key="2">
    <source>
        <dbReference type="ARBA" id="ARBA00010942"/>
    </source>
</evidence>
<dbReference type="Gene3D" id="3.30.70.1320">
    <property type="entry name" value="Multidrug efflux transporter AcrB pore domain like"/>
    <property type="match status" value="1"/>
</dbReference>
<feature type="transmembrane region" description="Helical" evidence="9">
    <location>
        <begin position="343"/>
        <end position="362"/>
    </location>
</feature>
<keyword evidence="4" id="KW-1003">Cell membrane</keyword>
<keyword evidence="7 9" id="KW-1133">Transmembrane helix</keyword>
<feature type="transmembrane region" description="Helical" evidence="9">
    <location>
        <begin position="966"/>
        <end position="985"/>
    </location>
</feature>
<evidence type="ECO:0000256" key="1">
    <source>
        <dbReference type="ARBA" id="ARBA00004429"/>
    </source>
</evidence>
<keyword evidence="5 9" id="KW-0997">Cell inner membrane</keyword>
<evidence type="ECO:0000256" key="6">
    <source>
        <dbReference type="ARBA" id="ARBA00022692"/>
    </source>
</evidence>
<feature type="transmembrane region" description="Helical" evidence="9">
    <location>
        <begin position="920"/>
        <end position="945"/>
    </location>
</feature>
<dbReference type="EMBL" id="MKJU01000025">
    <property type="protein sequence ID" value="OHU91641.1"/>
    <property type="molecule type" value="Genomic_DNA"/>
</dbReference>
<evidence type="ECO:0000256" key="3">
    <source>
        <dbReference type="ARBA" id="ARBA00022448"/>
    </source>
</evidence>
<feature type="transmembrane region" description="Helical" evidence="9">
    <location>
        <begin position="12"/>
        <end position="31"/>
    </location>
</feature>
<dbReference type="FunFam" id="1.20.1640.10:FF:000001">
    <property type="entry name" value="Efflux pump membrane transporter"/>
    <property type="match status" value="1"/>
</dbReference>
<dbReference type="Gene3D" id="3.30.2090.10">
    <property type="entry name" value="Multidrug efflux transporter AcrB TolC docking domain, DN and DC subdomains"/>
    <property type="match status" value="2"/>
</dbReference>
<dbReference type="STRING" id="1859457.BET10_12615"/>
<dbReference type="GO" id="GO:0005886">
    <property type="term" value="C:plasma membrane"/>
    <property type="evidence" value="ECO:0007669"/>
    <property type="project" value="UniProtKB-SubCell"/>
</dbReference>
<feature type="transmembrane region" description="Helical" evidence="9">
    <location>
        <begin position="894"/>
        <end position="914"/>
    </location>
</feature>
<keyword evidence="6 9" id="KW-0812">Transmembrane</keyword>
<dbReference type="SUPFAM" id="SSF82714">
    <property type="entry name" value="Multidrug efflux transporter AcrB TolC docking domain, DN and DC subdomains"/>
    <property type="match status" value="2"/>
</dbReference>
<dbReference type="InterPro" id="IPR004764">
    <property type="entry name" value="MdtF-like"/>
</dbReference>
<feature type="transmembrane region" description="Helical" evidence="9">
    <location>
        <begin position="537"/>
        <end position="554"/>
    </location>
</feature>
<dbReference type="PANTHER" id="PTHR32063">
    <property type="match status" value="1"/>
</dbReference>
<organism evidence="10 11">
    <name type="scientific">Pseudoalteromonas amylolytica</name>
    <dbReference type="NCBI Taxonomy" id="1859457"/>
    <lineage>
        <taxon>Bacteria</taxon>
        <taxon>Pseudomonadati</taxon>
        <taxon>Pseudomonadota</taxon>
        <taxon>Gammaproteobacteria</taxon>
        <taxon>Alteromonadales</taxon>
        <taxon>Pseudoalteromonadaceae</taxon>
        <taxon>Pseudoalteromonas</taxon>
    </lineage>
</organism>
<evidence type="ECO:0000256" key="4">
    <source>
        <dbReference type="ARBA" id="ARBA00022475"/>
    </source>
</evidence>
<keyword evidence="3 9" id="KW-0813">Transport</keyword>
<gene>
    <name evidence="10" type="ORF">BET10_12615</name>
</gene>
<evidence type="ECO:0000256" key="9">
    <source>
        <dbReference type="RuleBase" id="RU364070"/>
    </source>
</evidence>
<proteinExistence type="inferred from homology"/>
<name>A0A1S1MWP7_9GAMM</name>
<comment type="caution">
    <text evidence="10">The sequence shown here is derived from an EMBL/GenBank/DDBJ whole genome shotgun (WGS) entry which is preliminary data.</text>
</comment>
<feature type="transmembrane region" description="Helical" evidence="9">
    <location>
        <begin position="396"/>
        <end position="416"/>
    </location>
</feature>
<evidence type="ECO:0000256" key="8">
    <source>
        <dbReference type="ARBA" id="ARBA00023136"/>
    </source>
</evidence>
<reference evidence="10 11" key="1">
    <citation type="submission" date="2016-09" db="EMBL/GenBank/DDBJ databases">
        <title>Pseudoalteromonas amylolytica sp. nov., isolated from the surface seawater.</title>
        <authorList>
            <person name="Wu Y.-H."/>
            <person name="Cheng H."/>
            <person name="Jin X.-B."/>
            <person name="Wang C.-S."/>
            <person name="Xu X.-W."/>
        </authorList>
    </citation>
    <scope>NUCLEOTIDE SEQUENCE [LARGE SCALE GENOMIC DNA]</scope>
    <source>
        <strain evidence="10 11">JW1</strain>
    </source>
</reference>
<dbReference type="SUPFAM" id="SSF82693">
    <property type="entry name" value="Multidrug efflux transporter AcrB pore domain, PN1, PN2, PC1 and PC2 subdomains"/>
    <property type="match status" value="4"/>
</dbReference>
<feature type="transmembrane region" description="Helical" evidence="9">
    <location>
        <begin position="473"/>
        <end position="500"/>
    </location>
</feature>
<comment type="subcellular location">
    <subcellularLocation>
        <location evidence="1 9">Cell inner membrane</location>
        <topology evidence="1 9">Multi-pass membrane protein</topology>
    </subcellularLocation>
</comment>
<evidence type="ECO:0000256" key="7">
    <source>
        <dbReference type="ARBA" id="ARBA00022989"/>
    </source>
</evidence>
<dbReference type="Proteomes" id="UP000179786">
    <property type="component" value="Unassembled WGS sequence"/>
</dbReference>
<dbReference type="GO" id="GO:0009636">
    <property type="term" value="P:response to toxic substance"/>
    <property type="evidence" value="ECO:0007669"/>
    <property type="project" value="UniProtKB-ARBA"/>
</dbReference>
<dbReference type="InterPro" id="IPR027463">
    <property type="entry name" value="AcrB_DN_DC_subdom"/>
</dbReference>
<dbReference type="GO" id="GO:0042910">
    <property type="term" value="F:xenobiotic transmembrane transporter activity"/>
    <property type="evidence" value="ECO:0007669"/>
    <property type="project" value="TreeGrafter"/>
</dbReference>
<dbReference type="SUPFAM" id="SSF82866">
    <property type="entry name" value="Multidrug efflux transporter AcrB transmembrane domain"/>
    <property type="match status" value="2"/>
</dbReference>
<comment type="similarity">
    <text evidence="2 9">Belongs to the resistance-nodulation-cell division (RND) (TC 2.A.6) family.</text>
</comment>
<dbReference type="Gene3D" id="1.20.1640.10">
    <property type="entry name" value="Multidrug efflux transporter AcrB transmembrane domain"/>
    <property type="match status" value="2"/>
</dbReference>
<dbReference type="NCBIfam" id="TIGR00915">
    <property type="entry name" value="2A0602"/>
    <property type="match status" value="1"/>
</dbReference>
<dbReference type="OrthoDB" id="9757904at2"/>
<dbReference type="Gene3D" id="3.30.70.1430">
    <property type="entry name" value="Multidrug efflux transporter AcrB pore domain"/>
    <property type="match status" value="2"/>
</dbReference>
<evidence type="ECO:0000313" key="11">
    <source>
        <dbReference type="Proteomes" id="UP000179786"/>
    </source>
</evidence>
<dbReference type="InterPro" id="IPR001036">
    <property type="entry name" value="Acrflvin-R"/>
</dbReference>
<dbReference type="PANTHER" id="PTHR32063:SF13">
    <property type="entry name" value="MULTIDRUG EFFLUX PUMP SUBUNIT ACRB-RELATED"/>
    <property type="match status" value="1"/>
</dbReference>
<dbReference type="Pfam" id="PF00873">
    <property type="entry name" value="ACR_tran"/>
    <property type="match status" value="1"/>
</dbReference>
<evidence type="ECO:0000313" key="10">
    <source>
        <dbReference type="EMBL" id="OHU91641.1"/>
    </source>
</evidence>
<feature type="transmembrane region" description="Helical" evidence="9">
    <location>
        <begin position="369"/>
        <end position="390"/>
    </location>
</feature>
<evidence type="ECO:0000256" key="5">
    <source>
        <dbReference type="ARBA" id="ARBA00022519"/>
    </source>
</evidence>
<feature type="transmembrane region" description="Helical" evidence="9">
    <location>
        <begin position="1005"/>
        <end position="1024"/>
    </location>
</feature>
<dbReference type="FunFam" id="3.30.70.1430:FF:000001">
    <property type="entry name" value="Efflux pump membrane transporter"/>
    <property type="match status" value="1"/>
</dbReference>
<dbReference type="PRINTS" id="PR00702">
    <property type="entry name" value="ACRIFLAVINRP"/>
</dbReference>
<dbReference type="RefSeq" id="WP_070985555.1">
    <property type="nucleotide sequence ID" value="NZ_MKJU01000025.1"/>
</dbReference>
<sequence>MFSRFFIDRPIFAFVISIVIVLAGLAAMRSLPVAQYPEIAPPVVQVTAVYPGASAEVLEQTVAAPIENAITGVEGMMYMSSTSTSSGVTTIMVTFEIGTDVDQAAVNVNNRVKQVEARLPEETRRQGVVVAKGSSSFLQVHAFYSPDNSRTSLWTSNYVTMNVLDKIKRIPGTTNVQIFGAKDYAMRIWLRPDIMSQLGVTVEEVSGAIREQNSQYAAGQIGATPTSKHAQELVYSVTAQGRLSSAEEFEDILIRVNPDGSNLRLKDIARVELGSKDYNFAGTINGKQAVLLGIFLQPGANALDVAAQVNQTIEELKTQFPIGLSHLNAYDTTRFVEVSIREVLITLVEAMVLVFLVVYLFLQNWRATLIPTLAVPVSLLGTFAGMYMLGYSINTLTLFGMVLSIGIVVDDAIVVLENVERIMHEKHVSAREAAIQAMQEVSGPVVAIVLVLCSVFVPIAFLGGLTGELFRQFAITISISVSLSGVVALTMTPALCVLILKHEHKQTAGFFVWFNEFFAKITGRYVSAVSFMVRRGLLGFILVATMISVTGILWKSTPSSLVPDEDQGFYISAIFLPDGSSLERTAEVVDEVITAIQSNPANENVVAFTGFDFIGNGYKNSAATLFVTQKHWDEREVEAKSLVGELYMKTAHINEALVLAFNPPPIFGLGNTGGFEVYLQNKGAGGPEKLKQGMQLLMNEAQKSPVLASLQTLWRPDAPQLKVHMDREQARAMGVNINSAFNALAANLGTYYVNDFNKFGRAWQVLLSAEAEFRMTPEDVGRIYVKNNQGDMVPISAFTDIKYSRGPESLERYNNLSAVKLLGEAAPGYSSGQAIAEMERIARSVLPPDMSYDWTGSAYQEKQSSGTTGLALGLAVIMVFLILAALYERWSLPFSVLLALPFGTFGALISVWIAGLTNDVYFQIGLVTLLGLASKNAILIVEYALMKHQQGWSTSAAALEAARLRFRPIIMTSLAFILGVVPLVLSSGAGAGARHSVGTGVMGGMMAATFLAVFFVPLFFFWLTNRQLTEKRSRQELADEIAEQHKKEQVDTKEGLA</sequence>
<dbReference type="GO" id="GO:0015562">
    <property type="term" value="F:efflux transmembrane transporter activity"/>
    <property type="evidence" value="ECO:0007669"/>
    <property type="project" value="InterPro"/>
</dbReference>
<protein>
    <recommendedName>
        <fullName evidence="9">Efflux pump membrane transporter</fullName>
    </recommendedName>
</protein>